<organism evidence="2 3">
    <name type="scientific">Tumebacillus lacus</name>
    <dbReference type="NCBI Taxonomy" id="2995335"/>
    <lineage>
        <taxon>Bacteria</taxon>
        <taxon>Bacillati</taxon>
        <taxon>Bacillota</taxon>
        <taxon>Bacilli</taxon>
        <taxon>Bacillales</taxon>
        <taxon>Alicyclobacillaceae</taxon>
        <taxon>Tumebacillus</taxon>
    </lineage>
</organism>
<reference evidence="2 3" key="1">
    <citation type="submission" date="2022-11" db="EMBL/GenBank/DDBJ databases">
        <title>Study of microbial diversity in lake waters.</title>
        <authorList>
            <person name="Zhang J."/>
        </authorList>
    </citation>
    <scope>NUCLEOTIDE SEQUENCE [LARGE SCALE GENOMIC DNA]</scope>
    <source>
        <strain evidence="2 3">DT12</strain>
    </source>
</reference>
<feature type="domain" description="DUF2357" evidence="1">
    <location>
        <begin position="4"/>
        <end position="242"/>
    </location>
</feature>
<dbReference type="Pfam" id="PF09823">
    <property type="entry name" value="DUF2357"/>
    <property type="match status" value="1"/>
</dbReference>
<dbReference type="InterPro" id="IPR007505">
    <property type="entry name" value="PDDEXK_7"/>
</dbReference>
<accession>A0ABT3WWZ6</accession>
<dbReference type="RefSeq" id="WP_267150443.1">
    <property type="nucleotide sequence ID" value="NZ_JAPMLT010000002.1"/>
</dbReference>
<keyword evidence="3" id="KW-1185">Reference proteome</keyword>
<comment type="caution">
    <text evidence="2">The sequence shown here is derived from an EMBL/GenBank/DDBJ whole genome shotgun (WGS) entry which is preliminary data.</text>
</comment>
<protein>
    <submittedName>
        <fullName evidence="2">Restriction endonuclease-like protein</fullName>
    </submittedName>
</protein>
<evidence type="ECO:0000313" key="2">
    <source>
        <dbReference type="EMBL" id="MCX7569190.1"/>
    </source>
</evidence>
<proteinExistence type="predicted"/>
<name>A0ABT3WWZ6_9BACL</name>
<dbReference type="InterPro" id="IPR018633">
    <property type="entry name" value="DUF2357"/>
</dbReference>
<dbReference type="EMBL" id="JAPMLT010000002">
    <property type="protein sequence ID" value="MCX7569190.1"/>
    <property type="molecule type" value="Genomic_DNA"/>
</dbReference>
<dbReference type="Proteomes" id="UP001208017">
    <property type="component" value="Unassembled WGS sequence"/>
</dbReference>
<dbReference type="Pfam" id="PF04411">
    <property type="entry name" value="PDDEXK_7"/>
    <property type="match status" value="1"/>
</dbReference>
<sequence length="660" mass="76330">MHQKGETVLEVRLEVFPSKLDYQKDYREILRDVNEQVHNLAFDFLRRTYQMTGLKETSSQSLTEFFSILRAIFDDLVRAVERIEKMPHHRLVREDRVTVADRVKRAGRDNVSYLAKRPHLLVQDDRHGVIEIAGQGYRPTHLIESRRRVDTDTVENRFLRWALLRIDAKLKRMKQHLLSGRKRWRRGDAEQQDRVARIERMQGHLARLLRADFLQGVGEMRQMSVTLVLQMAPGYREVYRLYLMLLKGLELQGDLFRLSLKDVAQLYEYWCFLKLHSLLAKKYRLVSQDLIRVDRGGLFVTLDQRKAAKVEYAHPRTGERFTLAFNPKMTGSPTVGQRPDHVLRLQKQDSDVAYSYVFDAKYRIDPAEAGSAYAEQYRGPGPQEGDINTMHRYRDAIVHAEDGDGAYARTMFGAYVLFPYGEEERYREHPFYRSIAKVNVGALPFLPGATTLVEAFLDELILDSPEKAFERTTLPAGSGAYFAEQLGGLDVLIGSVRSREQLAVSLERNFYHMPLKNVTKQEGLTELRRIGIYQHRDAFGKDAGIRYTGRIKSWTVVPRSLITEIPARSGTESLLYVRFEIEAWEERSRVIVPGGHGVQRCLLTSSYLLDRAGQVAELRLSEDAHVAIWREQRRKGRVRVTWDREHVDEAVRLVEIVGEG</sequence>
<evidence type="ECO:0000259" key="1">
    <source>
        <dbReference type="Pfam" id="PF09823"/>
    </source>
</evidence>
<evidence type="ECO:0000313" key="3">
    <source>
        <dbReference type="Proteomes" id="UP001208017"/>
    </source>
</evidence>
<gene>
    <name evidence="2" type="ORF">OS242_04395</name>
</gene>